<dbReference type="GO" id="GO:0030170">
    <property type="term" value="F:pyridoxal phosphate binding"/>
    <property type="evidence" value="ECO:0007669"/>
    <property type="project" value="UniProtKB-ARBA"/>
</dbReference>
<dbReference type="Pfam" id="PF01041">
    <property type="entry name" value="DegT_DnrJ_EryC1"/>
    <property type="match status" value="1"/>
</dbReference>
<feature type="modified residue" description="N6-(pyridoxal phosphate)lysine" evidence="4">
    <location>
        <position position="187"/>
    </location>
</feature>
<comment type="similarity">
    <text evidence="2 5">Belongs to the DegT/DnrJ/EryC1 family.</text>
</comment>
<protein>
    <submittedName>
        <fullName evidence="6">DegT/DnrJ/EryC1/StrS family aminotransferase</fullName>
    </submittedName>
</protein>
<dbReference type="InterPro" id="IPR015422">
    <property type="entry name" value="PyrdxlP-dep_Trfase_small"/>
</dbReference>
<dbReference type="PANTHER" id="PTHR30244:SF36">
    <property type="entry name" value="3-OXO-GLUCOSE-6-PHOSPHATE:GLUTAMATE AMINOTRANSFERASE"/>
    <property type="match status" value="1"/>
</dbReference>
<keyword evidence="6" id="KW-0808">Transferase</keyword>
<dbReference type="FunFam" id="3.40.640.10:FF:000089">
    <property type="entry name" value="Aminotransferase, DegT/DnrJ/EryC1/StrS family"/>
    <property type="match status" value="1"/>
</dbReference>
<dbReference type="InterPro" id="IPR015424">
    <property type="entry name" value="PyrdxlP-dep_Trfase"/>
</dbReference>
<name>A0A6G3ZSN0_9BACL</name>
<dbReference type="CDD" id="cd00616">
    <property type="entry name" value="AHBA_syn"/>
    <property type="match status" value="1"/>
</dbReference>
<dbReference type="GO" id="GO:0000271">
    <property type="term" value="P:polysaccharide biosynthetic process"/>
    <property type="evidence" value="ECO:0007669"/>
    <property type="project" value="TreeGrafter"/>
</dbReference>
<evidence type="ECO:0000256" key="5">
    <source>
        <dbReference type="RuleBase" id="RU004508"/>
    </source>
</evidence>
<evidence type="ECO:0000256" key="1">
    <source>
        <dbReference type="ARBA" id="ARBA00022898"/>
    </source>
</evidence>
<evidence type="ECO:0000313" key="6">
    <source>
        <dbReference type="EMBL" id="NEW04427.1"/>
    </source>
</evidence>
<organism evidence="6">
    <name type="scientific">Paenibacillus sp. SYP-B3998</name>
    <dbReference type="NCBI Taxonomy" id="2678564"/>
    <lineage>
        <taxon>Bacteria</taxon>
        <taxon>Bacillati</taxon>
        <taxon>Bacillota</taxon>
        <taxon>Bacilli</taxon>
        <taxon>Bacillales</taxon>
        <taxon>Paenibacillaceae</taxon>
        <taxon>Paenibacillus</taxon>
    </lineage>
</organism>
<dbReference type="GO" id="GO:0008483">
    <property type="term" value="F:transaminase activity"/>
    <property type="evidence" value="ECO:0007669"/>
    <property type="project" value="UniProtKB-KW"/>
</dbReference>
<dbReference type="AlphaFoldDB" id="A0A6G3ZSN0"/>
<accession>A0A6G3ZSN0</accession>
<gene>
    <name evidence="6" type="ORF">GK047_00105</name>
</gene>
<keyword evidence="6" id="KW-0032">Aminotransferase</keyword>
<dbReference type="RefSeq" id="WP_163940032.1">
    <property type="nucleotide sequence ID" value="NZ_JAAIKC010000001.1"/>
</dbReference>
<evidence type="ECO:0000256" key="3">
    <source>
        <dbReference type="PIRSR" id="PIRSR000390-1"/>
    </source>
</evidence>
<proteinExistence type="inferred from homology"/>
<dbReference type="EMBL" id="JAAIKC010000001">
    <property type="protein sequence ID" value="NEW04427.1"/>
    <property type="molecule type" value="Genomic_DNA"/>
</dbReference>
<dbReference type="InterPro" id="IPR000653">
    <property type="entry name" value="DegT/StrS_aminotransferase"/>
</dbReference>
<reference evidence="6" key="1">
    <citation type="submission" date="2020-02" db="EMBL/GenBank/DDBJ databases">
        <authorList>
            <person name="Shen X.-R."/>
            <person name="Zhang Y.-X."/>
        </authorList>
    </citation>
    <scope>NUCLEOTIDE SEQUENCE</scope>
    <source>
        <strain evidence="6">SYP-B3998</strain>
    </source>
</reference>
<dbReference type="Gene3D" id="3.40.640.10">
    <property type="entry name" value="Type I PLP-dependent aspartate aminotransferase-like (Major domain)"/>
    <property type="match status" value="1"/>
</dbReference>
<dbReference type="PANTHER" id="PTHR30244">
    <property type="entry name" value="TRANSAMINASE"/>
    <property type="match status" value="1"/>
</dbReference>
<comment type="caution">
    <text evidence="6">The sequence shown here is derived from an EMBL/GenBank/DDBJ whole genome shotgun (WGS) entry which is preliminary data.</text>
</comment>
<keyword evidence="1 4" id="KW-0663">Pyridoxal phosphate</keyword>
<evidence type="ECO:0000256" key="2">
    <source>
        <dbReference type="ARBA" id="ARBA00037999"/>
    </source>
</evidence>
<dbReference type="Gene3D" id="3.90.1150.10">
    <property type="entry name" value="Aspartate Aminotransferase, domain 1"/>
    <property type="match status" value="1"/>
</dbReference>
<evidence type="ECO:0000256" key="4">
    <source>
        <dbReference type="PIRSR" id="PIRSR000390-2"/>
    </source>
</evidence>
<dbReference type="PIRSF" id="PIRSF000390">
    <property type="entry name" value="PLP_StrS"/>
    <property type="match status" value="1"/>
</dbReference>
<dbReference type="InterPro" id="IPR015421">
    <property type="entry name" value="PyrdxlP-dep_Trfase_major"/>
</dbReference>
<sequence length="366" mass="40901">MYKIPLLDLRPQWGSQKKEIKNIVSNVIESGNYILGEHVLCFEQEIASYCGQKYGIGVANGTDALVLILRALGIGPGDEVITSPFTFFATAEAILHVGAIPVFADIDEHTFNLDPSSVEERITSRTKALMPVHIFGQMADMSRFRELADQYGLFVVEDACQAIGATWAGNGVGHFADAAAFSFFPTKNLGTCGDGGMIVTNREDLKERLLRLRVHGSEKKYEHLELGWNSRLDEIHAAVLRLRLPHLDSWNEQRKLLAARYQDEFRETKLKPPFSHPQAGHVYHLFTVLIEERDRLQHELNRIGIGCGVYYPTPLHLQIAMSSLGYQKGDLPVVESISSRCLSLPLYPGMSINDQEIVIASIKQIL</sequence>
<dbReference type="SUPFAM" id="SSF53383">
    <property type="entry name" value="PLP-dependent transferases"/>
    <property type="match status" value="1"/>
</dbReference>
<feature type="active site" description="Proton acceptor" evidence="3">
    <location>
        <position position="187"/>
    </location>
</feature>